<reference evidence="2 3" key="1">
    <citation type="submission" date="2019-06" db="EMBL/GenBank/DDBJ databases">
        <title>A chromosomal-level reference genome of Carpinus fangiana (Coryloideae, Betulaceae).</title>
        <authorList>
            <person name="Yang X."/>
            <person name="Wang Z."/>
            <person name="Zhang L."/>
            <person name="Hao G."/>
            <person name="Liu J."/>
            <person name="Yang Y."/>
        </authorList>
    </citation>
    <scope>NUCLEOTIDE SEQUENCE [LARGE SCALE GENOMIC DNA]</scope>
    <source>
        <strain evidence="2">Cfa_2016G</strain>
        <tissue evidence="2">Leaf</tissue>
    </source>
</reference>
<gene>
    <name evidence="2" type="ORF">FH972_023696</name>
</gene>
<feature type="chain" id="PRO_5024398852" evidence="1">
    <location>
        <begin position="21"/>
        <end position="315"/>
    </location>
</feature>
<organism evidence="2 3">
    <name type="scientific">Carpinus fangiana</name>
    <dbReference type="NCBI Taxonomy" id="176857"/>
    <lineage>
        <taxon>Eukaryota</taxon>
        <taxon>Viridiplantae</taxon>
        <taxon>Streptophyta</taxon>
        <taxon>Embryophyta</taxon>
        <taxon>Tracheophyta</taxon>
        <taxon>Spermatophyta</taxon>
        <taxon>Magnoliopsida</taxon>
        <taxon>eudicotyledons</taxon>
        <taxon>Gunneridae</taxon>
        <taxon>Pentapetalae</taxon>
        <taxon>rosids</taxon>
        <taxon>fabids</taxon>
        <taxon>Fagales</taxon>
        <taxon>Betulaceae</taxon>
        <taxon>Carpinus</taxon>
    </lineage>
</organism>
<proteinExistence type="predicted"/>
<name>A0A5N6KYE2_9ROSI</name>
<dbReference type="Proteomes" id="UP000327013">
    <property type="component" value="Unassembled WGS sequence"/>
</dbReference>
<evidence type="ECO:0000313" key="3">
    <source>
        <dbReference type="Proteomes" id="UP000327013"/>
    </source>
</evidence>
<protein>
    <submittedName>
        <fullName evidence="2">Uncharacterized protein</fullName>
    </submittedName>
</protein>
<keyword evidence="1" id="KW-0732">Signal</keyword>
<evidence type="ECO:0000313" key="2">
    <source>
        <dbReference type="EMBL" id="KAB8349680.1"/>
    </source>
</evidence>
<accession>A0A5N6KYE2</accession>
<feature type="signal peptide" evidence="1">
    <location>
        <begin position="1"/>
        <end position="20"/>
    </location>
</feature>
<dbReference type="AlphaFoldDB" id="A0A5N6KYE2"/>
<comment type="caution">
    <text evidence="2">The sequence shown here is derived from an EMBL/GenBank/DDBJ whole genome shotgun (WGS) entry which is preliminary data.</text>
</comment>
<keyword evidence="3" id="KW-1185">Reference proteome</keyword>
<sequence>MIAFRSLLLLAGCGLLLCFALPNELPQQSGTELATRSQTRDLAVLDKRNPWAVIAVAQAVGNAISWAVAIFSLVTSAYSVAKDCVKEFNRSDCVLSSIGLVISAFGTNYKYQSLKLRVRDDGLDVHGFWEDPLDKRVTHELHIPALNGMLFAASIATSNNGTWARHATRYVNGEETHHLLYRKAVKADLGFENDGSYHHYRVQDAHRNQHVSLEKRLEKRTYKVVSDYLWKNNGQGNWQAMHDAVNVNDMAYKSGKYFQDNNLEAGCLVPIGTVGSHGGSSTFNVDQGVLAYGWNDKPFDFDGRSGGWINQCHYA</sequence>
<evidence type="ECO:0000256" key="1">
    <source>
        <dbReference type="SAM" id="SignalP"/>
    </source>
</evidence>
<dbReference type="OrthoDB" id="5421050at2759"/>
<dbReference type="EMBL" id="VIBQ01000014">
    <property type="protein sequence ID" value="KAB8349680.1"/>
    <property type="molecule type" value="Genomic_DNA"/>
</dbReference>